<dbReference type="InterPro" id="IPR009061">
    <property type="entry name" value="DNA-bd_dom_put_sf"/>
</dbReference>
<dbReference type="AlphaFoldDB" id="T0HUX2"/>
<dbReference type="EMBL" id="ATDP01000081">
    <property type="protein sequence ID" value="EQB15958.1"/>
    <property type="molecule type" value="Genomic_DNA"/>
</dbReference>
<evidence type="ECO:0000313" key="3">
    <source>
        <dbReference type="Proteomes" id="UP000015531"/>
    </source>
</evidence>
<protein>
    <recommendedName>
        <fullName evidence="4">Helix-turn-helix domain-containing protein</fullName>
    </recommendedName>
</protein>
<evidence type="ECO:0000313" key="2">
    <source>
        <dbReference type="EMBL" id="EQB15958.1"/>
    </source>
</evidence>
<gene>
    <name evidence="2" type="ORF">RLDS_09585</name>
</gene>
<name>T0HUX2_9SPHN</name>
<dbReference type="PATRIC" id="fig|1331060.3.peg.1825"/>
<sequence length="100" mass="11445">MAEGPDRRFLTPDQLNGAIHLNDVKPLRLITPTLAAKYLTITRHSLACYRNLGGGPAYYKFGRWIRYSVDDLDEWANFQRQPGGSMPRKVRSAKNRVEEP</sequence>
<dbReference type="SUPFAM" id="SSF46955">
    <property type="entry name" value="Putative DNA-binding domain"/>
    <property type="match status" value="1"/>
</dbReference>
<proteinExistence type="predicted"/>
<feature type="region of interest" description="Disordered" evidence="1">
    <location>
        <begin position="80"/>
        <end position="100"/>
    </location>
</feature>
<dbReference type="OrthoDB" id="9806994at2"/>
<organism evidence="2 3">
    <name type="scientific">Sphingobium lactosutens DS20</name>
    <dbReference type="NCBI Taxonomy" id="1331060"/>
    <lineage>
        <taxon>Bacteria</taxon>
        <taxon>Pseudomonadati</taxon>
        <taxon>Pseudomonadota</taxon>
        <taxon>Alphaproteobacteria</taxon>
        <taxon>Sphingomonadales</taxon>
        <taxon>Sphingomonadaceae</taxon>
        <taxon>Sphingobium</taxon>
    </lineage>
</organism>
<accession>T0HUX2</accession>
<evidence type="ECO:0008006" key="4">
    <source>
        <dbReference type="Google" id="ProtNLM"/>
    </source>
</evidence>
<dbReference type="Proteomes" id="UP000015531">
    <property type="component" value="Unassembled WGS sequence"/>
</dbReference>
<reference evidence="2 3" key="1">
    <citation type="journal article" date="2013" name="Genome Announc.">
        <title>Draft Genome Sequence of Sphingobium lactosutens Strain DS20T, Isolated from a Hexachlorocyclohexane Dumpsite.</title>
        <authorList>
            <person name="Kumar R."/>
            <person name="Dwivedi V."/>
            <person name="Negi V."/>
            <person name="Khurana J.P."/>
            <person name="Lal R."/>
        </authorList>
    </citation>
    <scope>NUCLEOTIDE SEQUENCE [LARGE SCALE GENOMIC DNA]</scope>
    <source>
        <strain evidence="2 3">DS20</strain>
    </source>
</reference>
<keyword evidence="3" id="KW-1185">Reference proteome</keyword>
<evidence type="ECO:0000256" key="1">
    <source>
        <dbReference type="SAM" id="MobiDB-lite"/>
    </source>
</evidence>
<comment type="caution">
    <text evidence="2">The sequence shown here is derived from an EMBL/GenBank/DDBJ whole genome shotgun (WGS) entry which is preliminary data.</text>
</comment>
<dbReference type="RefSeq" id="WP_021225654.1">
    <property type="nucleotide sequence ID" value="NZ_ATDP01000081.1"/>
</dbReference>